<keyword evidence="2" id="KW-1185">Reference proteome</keyword>
<organism evidence="1 2">
    <name type="scientific">Phytohabitans rumicis</name>
    <dbReference type="NCBI Taxonomy" id="1076125"/>
    <lineage>
        <taxon>Bacteria</taxon>
        <taxon>Bacillati</taxon>
        <taxon>Actinomycetota</taxon>
        <taxon>Actinomycetes</taxon>
        <taxon>Micromonosporales</taxon>
        <taxon>Micromonosporaceae</taxon>
    </lineage>
</organism>
<reference evidence="1 2" key="2">
    <citation type="submission" date="2020-03" db="EMBL/GenBank/DDBJ databases">
        <authorList>
            <person name="Ichikawa N."/>
            <person name="Kimura A."/>
            <person name="Kitahashi Y."/>
            <person name="Uohara A."/>
        </authorList>
    </citation>
    <scope>NUCLEOTIDE SEQUENCE [LARGE SCALE GENOMIC DNA]</scope>
    <source>
        <strain evidence="1 2">NBRC 108638</strain>
    </source>
</reference>
<dbReference type="RefSeq" id="WP_173079486.1">
    <property type="nucleotide sequence ID" value="NZ_BAABJB010000011.1"/>
</dbReference>
<name>A0A6V8LAL8_9ACTN</name>
<reference evidence="1 2" key="1">
    <citation type="submission" date="2020-03" db="EMBL/GenBank/DDBJ databases">
        <title>Whole genome shotgun sequence of Phytohabitans rumicis NBRC 108638.</title>
        <authorList>
            <person name="Komaki H."/>
            <person name="Tamura T."/>
        </authorList>
    </citation>
    <scope>NUCLEOTIDE SEQUENCE [LARGE SCALE GENOMIC DNA]</scope>
    <source>
        <strain evidence="1 2">NBRC 108638</strain>
    </source>
</reference>
<dbReference type="Proteomes" id="UP000482960">
    <property type="component" value="Unassembled WGS sequence"/>
</dbReference>
<gene>
    <name evidence="1" type="ORF">Prum_063020</name>
</gene>
<accession>A0A6V8LAL8</accession>
<dbReference type="AlphaFoldDB" id="A0A6V8LAL8"/>
<evidence type="ECO:0000313" key="2">
    <source>
        <dbReference type="Proteomes" id="UP000482960"/>
    </source>
</evidence>
<dbReference type="EMBL" id="BLPG01000001">
    <property type="protein sequence ID" value="GFJ92660.1"/>
    <property type="molecule type" value="Genomic_DNA"/>
</dbReference>
<protein>
    <submittedName>
        <fullName evidence="1">Uncharacterized protein</fullName>
    </submittedName>
</protein>
<sequence length="619" mass="65165">MTHLYDLLPAVHRVRDAAVDPDAPPLRALLDVLQAPAEQLAEDIAGLYDGWFIETCDEATAMALGELLGVRPLNAVPGIAGPRGYVANTMAYRRRKGTAAVVEQLALDVTGWPARAVELFERLATTQQLNHVRPAARAWATVRGTSTVESPFEPSAHTAEARATGYGIRTIRVFLWRLAAFPVVGGTARPLTDPPDGRYHVNPLGLDAPLFNPGRREGEITHLARERDVPVALRRRPLHDELNALRDGTGDPVWFGVDPVLRLVLDGTEVTPTALSICDLSTWRRPTAPGIRAAVDPVLGRIALPTGVVPDLVQVGYAYGFSGRVGAGPYEKGGGPADATWTTTVGAGGTHATIGAAVLDWNAQPAGTVGVIEFVDSASYREDVTVAVPAGSRLHLVADDAYPHLRGSLTVTGDLAVSGLLIEGDLTASGARALAVRHSTVRGTLSAATPATDNLRVTVERSITAGVAVTGTADVRIAGSVVDGDLDAADADVDLDSVTVLGATAARTLSASDCLFTEPLGVARRQAGCLRFSFVPPGSLTPRRHRCVSEPPPSFTSKRYGDPGFAQLADDGPLSTGAADGAEMGAFRHLRQPQRMANLRTALDEYLPAGLTAGTVRVT</sequence>
<comment type="caution">
    <text evidence="1">The sequence shown here is derived from an EMBL/GenBank/DDBJ whole genome shotgun (WGS) entry which is preliminary data.</text>
</comment>
<evidence type="ECO:0000313" key="1">
    <source>
        <dbReference type="EMBL" id="GFJ92660.1"/>
    </source>
</evidence>
<proteinExistence type="predicted"/>